<keyword evidence="3" id="KW-1185">Reference proteome</keyword>
<dbReference type="EMBL" id="JAQYXL010000001">
    <property type="protein sequence ID" value="MEN3226320.1"/>
    <property type="molecule type" value="Genomic_DNA"/>
</dbReference>
<dbReference type="Pfam" id="PF13302">
    <property type="entry name" value="Acetyltransf_3"/>
    <property type="match status" value="1"/>
</dbReference>
<dbReference type="InterPro" id="IPR016181">
    <property type="entry name" value="Acyl_CoA_acyltransferase"/>
</dbReference>
<dbReference type="Proteomes" id="UP001404845">
    <property type="component" value="Unassembled WGS sequence"/>
</dbReference>
<evidence type="ECO:0000313" key="2">
    <source>
        <dbReference type="EMBL" id="MEN3226320.1"/>
    </source>
</evidence>
<protein>
    <submittedName>
        <fullName evidence="2">GNAT family N-acetyltransferase</fullName>
        <ecNumber evidence="2">2.3.1.-</ecNumber>
    </submittedName>
</protein>
<comment type="caution">
    <text evidence="2">The sequence shown here is derived from an EMBL/GenBank/DDBJ whole genome shotgun (WGS) entry which is preliminary data.</text>
</comment>
<dbReference type="SUPFAM" id="SSF55729">
    <property type="entry name" value="Acyl-CoA N-acyltransferases (Nat)"/>
    <property type="match status" value="1"/>
</dbReference>
<evidence type="ECO:0000259" key="1">
    <source>
        <dbReference type="PROSITE" id="PS51186"/>
    </source>
</evidence>
<dbReference type="EC" id="2.3.1.-" evidence="2"/>
<dbReference type="Gene3D" id="3.40.630.30">
    <property type="match status" value="1"/>
</dbReference>
<name>A0ABU9Z4Z1_9HYPH</name>
<evidence type="ECO:0000313" key="3">
    <source>
        <dbReference type="Proteomes" id="UP001404845"/>
    </source>
</evidence>
<keyword evidence="2" id="KW-0808">Transferase</keyword>
<feature type="domain" description="N-acetyltransferase" evidence="1">
    <location>
        <begin position="35"/>
        <end position="203"/>
    </location>
</feature>
<gene>
    <name evidence="2" type="ORF">PUR21_01300</name>
</gene>
<dbReference type="RefSeq" id="WP_200672105.1">
    <property type="nucleotide sequence ID" value="NZ_JACWCW010000108.1"/>
</dbReference>
<keyword evidence="2" id="KW-0012">Acyltransferase</keyword>
<proteinExistence type="predicted"/>
<reference evidence="2 3" key="1">
    <citation type="journal article" date="2023" name="PLoS ONE">
        <title>Complete genome assembly of Hawai'i environmental nontuberculous mycobacteria reveals unexpected co-isolation with methylobacteria.</title>
        <authorList>
            <person name="Hendrix J."/>
            <person name="Epperson L.E."/>
            <person name="Tong E.I."/>
            <person name="Chan Y.L."/>
            <person name="Hasan N.A."/>
            <person name="Dawrs S.N."/>
            <person name="Norton G.J."/>
            <person name="Virdi R."/>
            <person name="Crooks J.L."/>
            <person name="Chan E.D."/>
            <person name="Honda J.R."/>
            <person name="Strong M."/>
        </authorList>
    </citation>
    <scope>NUCLEOTIDE SEQUENCE [LARGE SCALE GENOMIC DNA]</scope>
    <source>
        <strain evidence="2 3">NJH_HI01</strain>
    </source>
</reference>
<organism evidence="2 3">
    <name type="scientific">Methylorubrum rhodesianum</name>
    <dbReference type="NCBI Taxonomy" id="29427"/>
    <lineage>
        <taxon>Bacteria</taxon>
        <taxon>Pseudomonadati</taxon>
        <taxon>Pseudomonadota</taxon>
        <taxon>Alphaproteobacteria</taxon>
        <taxon>Hyphomicrobiales</taxon>
        <taxon>Methylobacteriaceae</taxon>
        <taxon>Methylorubrum</taxon>
    </lineage>
</organism>
<dbReference type="GO" id="GO:0016746">
    <property type="term" value="F:acyltransferase activity"/>
    <property type="evidence" value="ECO:0007669"/>
    <property type="project" value="UniProtKB-KW"/>
</dbReference>
<accession>A0ABU9Z4Z1</accession>
<dbReference type="PROSITE" id="PS51186">
    <property type="entry name" value="GNAT"/>
    <property type="match status" value="1"/>
</dbReference>
<sequence length="207" mass="23075">MRRRIKEGFHGRQVSIGVRRDLSEPFTAPSARVPLAVRPFRTADLPALFPLTDAEIGAQEREDIAWRLEMVERGAFSSRCFVAVDERSDTPCHIQWLTEAGYSEVIRRAGALPTLGREEAMLENAYTPSAYRGLGIMPAVTALLAERAAVLGARHVVALIDEGNVPSLKGARRAGFWPYMVRVREQYCYGLIRSARFMPMQAAKPSD</sequence>
<dbReference type="InterPro" id="IPR000182">
    <property type="entry name" value="GNAT_dom"/>
</dbReference>